<dbReference type="AlphaFoldDB" id="A0A1W1C9G9"/>
<proteinExistence type="predicted"/>
<accession>A0A1W1C9G9</accession>
<evidence type="ECO:0000313" key="1">
    <source>
        <dbReference type="EMBL" id="SFV62399.1"/>
    </source>
</evidence>
<sequence length="73" mass="8916">MIRIDWDEYKEHKQYSVRKDNFEILLEFIKSFYNITNPTDIYNILSADDIASMMLEKRKIKDAEDLEHYLLKL</sequence>
<organism evidence="1">
    <name type="scientific">hydrothermal vent metagenome</name>
    <dbReference type="NCBI Taxonomy" id="652676"/>
    <lineage>
        <taxon>unclassified sequences</taxon>
        <taxon>metagenomes</taxon>
        <taxon>ecological metagenomes</taxon>
    </lineage>
</organism>
<gene>
    <name evidence="1" type="ORF">MNB_SM-6-1494</name>
</gene>
<dbReference type="EMBL" id="FPHK01000061">
    <property type="protein sequence ID" value="SFV62399.1"/>
    <property type="molecule type" value="Genomic_DNA"/>
</dbReference>
<protein>
    <submittedName>
        <fullName evidence="1">Uncharacterized protein</fullName>
    </submittedName>
</protein>
<name>A0A1W1C9G9_9ZZZZ</name>
<reference evidence="1" key="1">
    <citation type="submission" date="2016-10" db="EMBL/GenBank/DDBJ databases">
        <authorList>
            <person name="de Groot N.N."/>
        </authorList>
    </citation>
    <scope>NUCLEOTIDE SEQUENCE</scope>
</reference>